<proteinExistence type="predicted"/>
<comment type="caution">
    <text evidence="1">The sequence shown here is derived from an EMBL/GenBank/DDBJ whole genome shotgun (WGS) entry which is preliminary data.</text>
</comment>
<evidence type="ECO:0000313" key="2">
    <source>
        <dbReference type="Proteomes" id="UP001055072"/>
    </source>
</evidence>
<protein>
    <submittedName>
        <fullName evidence="1">RdRP-domain-containing protein</fullName>
    </submittedName>
</protein>
<gene>
    <name evidence="1" type="ORF">BDY19DRAFT_920653</name>
</gene>
<dbReference type="Proteomes" id="UP001055072">
    <property type="component" value="Unassembled WGS sequence"/>
</dbReference>
<sequence length="1223" mass="138863">MELDLKHVPFEASNWDVKRAFGEALHGAEFYNASDPKARPINFDVQLNKSHGVQNNGTGVLTLPDRSVGQKLFKLSKTNELPVTVKGKKIYFTISGKKPMRKKAQTLEKTPYLPPEIEEEREEKLQKLDVGLHVDKLQFGVFYRERVDLPEASRRFSNEYELSHKDRSAGFLQIEYDHKLIRIRLGSPMTEDIAYNVVIKFGIIRRLAVGLDFGNPFICFELFNAPVFQSEWFNRSLTGDSFQDNKRYRQRLSSLNGSHGAVASHAYQLRVILHEPRDLEKFSWLCGVAGISRPFRTTVEASANGFFSSRRLFSLQRRIKAFEWSVAFQIEALLRSGLINPGDLETFFLKRITQLCTSRPLTAADTLRHYTEALRTRSPRESIWDCFEQVVARETPEEVRLHPGLFRCHHVTVTPSRLVLEGPYIIQSNRVIRQYEGFEEQFIRVDFRDEDRLHFRWERDTDGASVLHERVGETLKNGFELAGKQFEFLAYSSSALREHAVWFISPFKHPKYGWVDAAGIRKGLGTFDKVSKSPSKLAARMAQAFTATDPSVEITVDQWKVMEDIGEDSSYLHTDGVGTISRQLGDMIWDALCEGRDEYYKKISVKPSAYQIRFLGCKGMVSVDPQLEGVMMCVRNSMVKFDGHFDGGASIEIAHAFERPTSCYMNRPIIMVLEDRGVTKKAFLKLQQAAIASIHMSSDTVLQARQLFREQQLGGAYRLPFIFQCLSALGMGMEYEKRAEYRLNDPFLERTIQFAKNHVLRDIKHGARIPIPGSHHLVGVADEGPAYKAAGFENVYCLPEAHIFACVQKSADEEPIYIEGQVSISRSPVVHPGDVQIVHAIGKPPENQLCIFRDLKNCVVLPTVGKRSLASMLGGGDLDGDMYSIIIDGSLLPTEYVKPANYEGMGTRTLDREATIDDICDFVVEYINSDVLGLLADRHLIIADQSKEGTFDKECMELAQLCSQAVDYPKNGIPVDLRDSPRWLIPFKPDWKKPEEDTPHRADYYESDRALGELFRNVKLLNISGQAPYAAQGSDKNRPPPLSDQISQALRPHIESMLGAHGFRHSDADVSESGNLFRRYVDELKYICLVHALSDSPDSRLVEEEIVIGTILAHCSETRFRKDRMYRMRLHAAVLVDNTRKKLWEWKEEPTEGELRFGLVQAWRAWDFGMRNRGIFGANSFALVALGVICNILQTAGCIDVRATLESKQGDDEDDNENEDSEY</sequence>
<organism evidence="1 2">
    <name type="scientific">Irpex rosettiformis</name>
    <dbReference type="NCBI Taxonomy" id="378272"/>
    <lineage>
        <taxon>Eukaryota</taxon>
        <taxon>Fungi</taxon>
        <taxon>Dikarya</taxon>
        <taxon>Basidiomycota</taxon>
        <taxon>Agaricomycotina</taxon>
        <taxon>Agaricomycetes</taxon>
        <taxon>Polyporales</taxon>
        <taxon>Irpicaceae</taxon>
        <taxon>Irpex</taxon>
    </lineage>
</organism>
<name>A0ACB8UIJ0_9APHY</name>
<keyword evidence="2" id="KW-1185">Reference proteome</keyword>
<evidence type="ECO:0000313" key="1">
    <source>
        <dbReference type="EMBL" id="KAI0094073.1"/>
    </source>
</evidence>
<reference evidence="1" key="1">
    <citation type="journal article" date="2021" name="Environ. Microbiol.">
        <title>Gene family expansions and transcriptome signatures uncover fungal adaptations to wood decay.</title>
        <authorList>
            <person name="Hage H."/>
            <person name="Miyauchi S."/>
            <person name="Viragh M."/>
            <person name="Drula E."/>
            <person name="Min B."/>
            <person name="Chaduli D."/>
            <person name="Navarro D."/>
            <person name="Favel A."/>
            <person name="Norest M."/>
            <person name="Lesage-Meessen L."/>
            <person name="Balint B."/>
            <person name="Merenyi Z."/>
            <person name="de Eugenio L."/>
            <person name="Morin E."/>
            <person name="Martinez A.T."/>
            <person name="Baldrian P."/>
            <person name="Stursova M."/>
            <person name="Martinez M.J."/>
            <person name="Novotny C."/>
            <person name="Magnuson J.K."/>
            <person name="Spatafora J.W."/>
            <person name="Maurice S."/>
            <person name="Pangilinan J."/>
            <person name="Andreopoulos W."/>
            <person name="LaButti K."/>
            <person name="Hundley H."/>
            <person name="Na H."/>
            <person name="Kuo A."/>
            <person name="Barry K."/>
            <person name="Lipzen A."/>
            <person name="Henrissat B."/>
            <person name="Riley R."/>
            <person name="Ahrendt S."/>
            <person name="Nagy L.G."/>
            <person name="Grigoriev I.V."/>
            <person name="Martin F."/>
            <person name="Rosso M.N."/>
        </authorList>
    </citation>
    <scope>NUCLEOTIDE SEQUENCE</scope>
    <source>
        <strain evidence="1">CBS 384.51</strain>
    </source>
</reference>
<accession>A0ACB8UIJ0</accession>
<dbReference type="EMBL" id="MU274901">
    <property type="protein sequence ID" value="KAI0094073.1"/>
    <property type="molecule type" value="Genomic_DNA"/>
</dbReference>